<dbReference type="InterPro" id="IPR001991">
    <property type="entry name" value="Na-dicarboxylate_symporter"/>
</dbReference>
<keyword evidence="4 7" id="KW-0812">Transmembrane</keyword>
<evidence type="ECO:0000256" key="6">
    <source>
        <dbReference type="ARBA" id="ARBA00023136"/>
    </source>
</evidence>
<sequence length="422" mass="45281">MERQTSHFFQHYGSILLLLLGILIGSIIGGFFPDTVTWLKPLGDIFLNLLFAAVIPLLFFAIASAVANIDRSQKLGRIISVMAAVFLGTVLIAAICTIIALWFFPVEAPQAAQEPTSELLQSDPNDTWGDKLVRFVTVDEFYKLLSRENMLAFVIFSFLLGIAAQRSGDAGASFRRFLSSANEVMKQLLILIMKVAPIGLGAYFAYQVGTIGPALFGFYAKPLGLYYILGAFYFLVFFSGYAYLAAGKIGVNRFWRNNILPSATAISTCSSIATMPVNLAAAPKMGIPAAVANVVIPLGTTLHKNGSSMSSIVKIYVAFVLIGRDFFEPMTLLTALGITVLVSIVAGGIPNGGYIGEMLMISVYGLPTEAIPAVMIIGTLVDPMATVLNATGDTVAAMLVSRFALGKNTLHSNEELDTDGIE</sequence>
<evidence type="ECO:0000256" key="3">
    <source>
        <dbReference type="ARBA" id="ARBA00022475"/>
    </source>
</evidence>
<dbReference type="PANTHER" id="PTHR42865">
    <property type="entry name" value="PROTON/GLUTAMATE-ASPARTATE SYMPORTER"/>
    <property type="match status" value="1"/>
</dbReference>
<feature type="transmembrane region" description="Helical" evidence="7">
    <location>
        <begin position="150"/>
        <end position="167"/>
    </location>
</feature>
<evidence type="ECO:0000256" key="2">
    <source>
        <dbReference type="ARBA" id="ARBA00022448"/>
    </source>
</evidence>
<reference evidence="9" key="1">
    <citation type="submission" date="2016-10" db="EMBL/GenBank/DDBJ databases">
        <authorList>
            <person name="Varghese N."/>
            <person name="Submissions S."/>
        </authorList>
    </citation>
    <scope>NUCLEOTIDE SEQUENCE [LARGE SCALE GENOMIC DNA]</scope>
    <source>
        <strain evidence="9">Jip14</strain>
    </source>
</reference>
<dbReference type="PANTHER" id="PTHR42865:SF7">
    <property type="entry name" value="PROTON_GLUTAMATE-ASPARTATE SYMPORTER"/>
    <property type="match status" value="1"/>
</dbReference>
<organism evidence="8 9">
    <name type="scientific">Parapedobacter koreensis</name>
    <dbReference type="NCBI Taxonomy" id="332977"/>
    <lineage>
        <taxon>Bacteria</taxon>
        <taxon>Pseudomonadati</taxon>
        <taxon>Bacteroidota</taxon>
        <taxon>Sphingobacteriia</taxon>
        <taxon>Sphingobacteriales</taxon>
        <taxon>Sphingobacteriaceae</taxon>
        <taxon>Parapedobacter</taxon>
    </lineage>
</organism>
<dbReference type="Pfam" id="PF00375">
    <property type="entry name" value="SDF"/>
    <property type="match status" value="1"/>
</dbReference>
<evidence type="ECO:0000256" key="1">
    <source>
        <dbReference type="ARBA" id="ARBA00004651"/>
    </source>
</evidence>
<evidence type="ECO:0000313" key="8">
    <source>
        <dbReference type="EMBL" id="SEK35542.1"/>
    </source>
</evidence>
<accession>A0A1H7GF98</accession>
<feature type="transmembrane region" description="Helical" evidence="7">
    <location>
        <begin position="78"/>
        <end position="104"/>
    </location>
</feature>
<keyword evidence="5 7" id="KW-1133">Transmembrane helix</keyword>
<dbReference type="OrthoDB" id="9768885at2"/>
<evidence type="ECO:0000313" key="9">
    <source>
        <dbReference type="Proteomes" id="UP000198916"/>
    </source>
</evidence>
<feature type="transmembrane region" description="Helical" evidence="7">
    <location>
        <begin position="188"/>
        <end position="206"/>
    </location>
</feature>
<feature type="transmembrane region" description="Helical" evidence="7">
    <location>
        <begin position="330"/>
        <end position="349"/>
    </location>
</feature>
<dbReference type="EMBL" id="FNZR01000001">
    <property type="protein sequence ID" value="SEK35542.1"/>
    <property type="molecule type" value="Genomic_DNA"/>
</dbReference>
<feature type="transmembrane region" description="Helical" evidence="7">
    <location>
        <begin position="45"/>
        <end position="66"/>
    </location>
</feature>
<evidence type="ECO:0000256" key="4">
    <source>
        <dbReference type="ARBA" id="ARBA00022692"/>
    </source>
</evidence>
<dbReference type="PRINTS" id="PR00173">
    <property type="entry name" value="EDTRNSPORT"/>
</dbReference>
<name>A0A1H7GF98_9SPHI</name>
<feature type="transmembrane region" description="Helical" evidence="7">
    <location>
        <begin position="12"/>
        <end position="33"/>
    </location>
</feature>
<dbReference type="GO" id="GO:0005886">
    <property type="term" value="C:plasma membrane"/>
    <property type="evidence" value="ECO:0007669"/>
    <property type="project" value="UniProtKB-SubCell"/>
</dbReference>
<feature type="transmembrane region" description="Helical" evidence="7">
    <location>
        <begin position="226"/>
        <end position="246"/>
    </location>
</feature>
<dbReference type="Gene3D" id="1.10.3860.10">
    <property type="entry name" value="Sodium:dicarboxylate symporter"/>
    <property type="match status" value="1"/>
</dbReference>
<dbReference type="InterPro" id="IPR036458">
    <property type="entry name" value="Na:dicarbo_symporter_sf"/>
</dbReference>
<dbReference type="SUPFAM" id="SSF118215">
    <property type="entry name" value="Proton glutamate symport protein"/>
    <property type="match status" value="1"/>
</dbReference>
<dbReference type="STRING" id="332977.SAMN05421740_101638"/>
<evidence type="ECO:0000256" key="5">
    <source>
        <dbReference type="ARBA" id="ARBA00022989"/>
    </source>
</evidence>
<keyword evidence="2" id="KW-0813">Transport</keyword>
<dbReference type="GO" id="GO:0006835">
    <property type="term" value="P:dicarboxylic acid transport"/>
    <property type="evidence" value="ECO:0007669"/>
    <property type="project" value="TreeGrafter"/>
</dbReference>
<dbReference type="RefSeq" id="WP_090602667.1">
    <property type="nucleotide sequence ID" value="NZ_FNZR01000001.1"/>
</dbReference>
<keyword evidence="9" id="KW-1185">Reference proteome</keyword>
<keyword evidence="6 7" id="KW-0472">Membrane</keyword>
<proteinExistence type="predicted"/>
<comment type="subcellular location">
    <subcellularLocation>
        <location evidence="1">Cell membrane</location>
        <topology evidence="1">Multi-pass membrane protein</topology>
    </subcellularLocation>
</comment>
<dbReference type="Proteomes" id="UP000198916">
    <property type="component" value="Unassembled WGS sequence"/>
</dbReference>
<protein>
    <submittedName>
        <fullName evidence="8">Na+/H+-dicarboxylate symporter</fullName>
    </submittedName>
</protein>
<feature type="transmembrane region" description="Helical" evidence="7">
    <location>
        <begin position="361"/>
        <end position="381"/>
    </location>
</feature>
<keyword evidence="3" id="KW-1003">Cell membrane</keyword>
<dbReference type="GO" id="GO:0015293">
    <property type="term" value="F:symporter activity"/>
    <property type="evidence" value="ECO:0007669"/>
    <property type="project" value="UniProtKB-KW"/>
</dbReference>
<gene>
    <name evidence="8" type="ORF">SAMN05421740_101638</name>
</gene>
<dbReference type="AlphaFoldDB" id="A0A1H7GF98"/>
<evidence type="ECO:0000256" key="7">
    <source>
        <dbReference type="SAM" id="Phobius"/>
    </source>
</evidence>